<dbReference type="SMART" id="SM00066">
    <property type="entry name" value="GAL4"/>
    <property type="match status" value="2"/>
</dbReference>
<feature type="compositionally biased region" description="Basic and acidic residues" evidence="6">
    <location>
        <begin position="622"/>
        <end position="633"/>
    </location>
</feature>
<dbReference type="PROSITE" id="PS50048">
    <property type="entry name" value="ZN2_CY6_FUNGAL_2"/>
    <property type="match status" value="2"/>
</dbReference>
<dbReference type="InterPro" id="IPR007219">
    <property type="entry name" value="XnlR_reg_dom"/>
</dbReference>
<feature type="region of interest" description="Disordered" evidence="6">
    <location>
        <begin position="128"/>
        <end position="177"/>
    </location>
</feature>
<proteinExistence type="predicted"/>
<evidence type="ECO:0000256" key="3">
    <source>
        <dbReference type="ARBA" id="ARBA00023015"/>
    </source>
</evidence>
<keyword evidence="3" id="KW-0805">Transcription regulation</keyword>
<dbReference type="Pfam" id="PF04082">
    <property type="entry name" value="Fungal_trans"/>
    <property type="match status" value="1"/>
</dbReference>
<dbReference type="Gene3D" id="4.10.240.10">
    <property type="entry name" value="Zn(2)-C6 fungal-type DNA-binding domain"/>
    <property type="match status" value="2"/>
</dbReference>
<organism evidence="8 9">
    <name type="scientific">Colletotrichum chrysophilum</name>
    <dbReference type="NCBI Taxonomy" id="1836956"/>
    <lineage>
        <taxon>Eukaryota</taxon>
        <taxon>Fungi</taxon>
        <taxon>Dikarya</taxon>
        <taxon>Ascomycota</taxon>
        <taxon>Pezizomycotina</taxon>
        <taxon>Sordariomycetes</taxon>
        <taxon>Hypocreomycetidae</taxon>
        <taxon>Glomerellales</taxon>
        <taxon>Glomerellaceae</taxon>
        <taxon>Colletotrichum</taxon>
        <taxon>Colletotrichum gloeosporioides species complex</taxon>
    </lineage>
</organism>
<dbReference type="GO" id="GO:0006351">
    <property type="term" value="P:DNA-templated transcription"/>
    <property type="evidence" value="ECO:0007669"/>
    <property type="project" value="InterPro"/>
</dbReference>
<dbReference type="InterPro" id="IPR050815">
    <property type="entry name" value="TF_fung"/>
</dbReference>
<gene>
    <name evidence="8" type="ORF">CCHR01_14295</name>
</gene>
<keyword evidence="2" id="KW-0479">Metal-binding</keyword>
<dbReference type="SMART" id="SM00906">
    <property type="entry name" value="Fungal_trans"/>
    <property type="match status" value="1"/>
</dbReference>
<dbReference type="GO" id="GO:0000981">
    <property type="term" value="F:DNA-binding transcription factor activity, RNA polymerase II-specific"/>
    <property type="evidence" value="ECO:0007669"/>
    <property type="project" value="InterPro"/>
</dbReference>
<feature type="domain" description="Zn(2)-C6 fungal-type" evidence="7">
    <location>
        <begin position="96"/>
        <end position="126"/>
    </location>
</feature>
<feature type="region of interest" description="Disordered" evidence="6">
    <location>
        <begin position="609"/>
        <end position="648"/>
    </location>
</feature>
<evidence type="ECO:0000256" key="2">
    <source>
        <dbReference type="ARBA" id="ARBA00022723"/>
    </source>
</evidence>
<accession>A0AAD9A8F3</accession>
<protein>
    <submittedName>
        <fullName evidence="8">Nitrate assimilation regulatory protein</fullName>
    </submittedName>
</protein>
<dbReference type="SUPFAM" id="SSF57701">
    <property type="entry name" value="Zn2/Cys6 DNA-binding domain"/>
    <property type="match status" value="2"/>
</dbReference>
<feature type="compositionally biased region" description="Polar residues" evidence="6">
    <location>
        <begin position="131"/>
        <end position="153"/>
    </location>
</feature>
<dbReference type="EMBL" id="JAQOWY010000378">
    <property type="protein sequence ID" value="KAK1843072.1"/>
    <property type="molecule type" value="Genomic_DNA"/>
</dbReference>
<dbReference type="GO" id="GO:0008270">
    <property type="term" value="F:zinc ion binding"/>
    <property type="evidence" value="ECO:0007669"/>
    <property type="project" value="InterPro"/>
</dbReference>
<evidence type="ECO:0000256" key="1">
    <source>
        <dbReference type="ARBA" id="ARBA00004123"/>
    </source>
</evidence>
<dbReference type="InterPro" id="IPR001138">
    <property type="entry name" value="Zn2Cys6_DnaBD"/>
</dbReference>
<dbReference type="CDD" id="cd12148">
    <property type="entry name" value="fungal_TF_MHR"/>
    <property type="match status" value="1"/>
</dbReference>
<evidence type="ECO:0000256" key="4">
    <source>
        <dbReference type="ARBA" id="ARBA00023163"/>
    </source>
</evidence>
<evidence type="ECO:0000256" key="6">
    <source>
        <dbReference type="SAM" id="MobiDB-lite"/>
    </source>
</evidence>
<feature type="domain" description="Zn(2)-C6 fungal-type" evidence="7">
    <location>
        <begin position="35"/>
        <end position="65"/>
    </location>
</feature>
<keyword evidence="9" id="KW-1185">Reference proteome</keyword>
<evidence type="ECO:0000259" key="7">
    <source>
        <dbReference type="PROSITE" id="PS50048"/>
    </source>
</evidence>
<dbReference type="GO" id="GO:0003677">
    <property type="term" value="F:DNA binding"/>
    <property type="evidence" value="ECO:0007669"/>
    <property type="project" value="InterPro"/>
</dbReference>
<comment type="subcellular location">
    <subcellularLocation>
        <location evidence="1">Nucleus</location>
    </subcellularLocation>
</comment>
<keyword evidence="4" id="KW-0804">Transcription</keyword>
<name>A0AAD9A8F3_9PEZI</name>
<dbReference type="Pfam" id="PF00172">
    <property type="entry name" value="Zn_clus"/>
    <property type="match status" value="2"/>
</dbReference>
<evidence type="ECO:0000313" key="9">
    <source>
        <dbReference type="Proteomes" id="UP001243330"/>
    </source>
</evidence>
<dbReference type="PROSITE" id="PS00463">
    <property type="entry name" value="ZN2_CY6_FUNGAL_1"/>
    <property type="match status" value="1"/>
</dbReference>
<comment type="caution">
    <text evidence="8">The sequence shown here is derived from an EMBL/GenBank/DDBJ whole genome shotgun (WGS) entry which is preliminary data.</text>
</comment>
<keyword evidence="5" id="KW-0539">Nucleus</keyword>
<dbReference type="AlphaFoldDB" id="A0AAD9A8F3"/>
<dbReference type="PANTHER" id="PTHR47338">
    <property type="entry name" value="ZN(II)2CYS6 TRANSCRIPTION FACTOR (EUROFUNG)-RELATED"/>
    <property type="match status" value="1"/>
</dbReference>
<evidence type="ECO:0000256" key="5">
    <source>
        <dbReference type="ARBA" id="ARBA00023242"/>
    </source>
</evidence>
<dbReference type="PANTHER" id="PTHR47338:SF7">
    <property type="entry name" value="ZN(II)2CYS6 TRANSCRIPTION FACTOR (EUROFUNG)"/>
    <property type="match status" value="1"/>
</dbReference>
<reference evidence="8" key="1">
    <citation type="submission" date="2023-01" db="EMBL/GenBank/DDBJ databases">
        <title>Colletotrichum chrysophilum M932 genome sequence.</title>
        <authorList>
            <person name="Baroncelli R."/>
        </authorList>
    </citation>
    <scope>NUCLEOTIDE SEQUENCE</scope>
    <source>
        <strain evidence="8">M932</strain>
    </source>
</reference>
<dbReference type="GO" id="GO:0005634">
    <property type="term" value="C:nucleus"/>
    <property type="evidence" value="ECO:0007669"/>
    <property type="project" value="UniProtKB-SubCell"/>
</dbReference>
<dbReference type="Proteomes" id="UP001243330">
    <property type="component" value="Unassembled WGS sequence"/>
</dbReference>
<feature type="compositionally biased region" description="Low complexity" evidence="6">
    <location>
        <begin position="157"/>
        <end position="167"/>
    </location>
</feature>
<dbReference type="CDD" id="cd00067">
    <property type="entry name" value="GAL4"/>
    <property type="match status" value="2"/>
</dbReference>
<dbReference type="InterPro" id="IPR036864">
    <property type="entry name" value="Zn2-C6_fun-type_DNA-bd_sf"/>
</dbReference>
<sequence length="774" mass="87276">MHLSHIFLAEAAGKKSMEAAAPYRASGRPRKGLQICFQCRNRKVRCDGSPGGCENCRRLKFHCSFSVPDASLEDEGSAGQADPSHLRLEKRRVRRACIQCRDKKTKCCGTQPSCRRCSQRGTPCQYPDLTAKSTSPKSHRQPVTASADESVNEGSTRRASSSARGTSIAPSQAPSPGLYVKTLQRSPAYADIFPSELNVNKSIIKQHIDAFFDLVYPIPCYGFIHKATFCQSWAQDTHNPRLLKAMCGLTARYLASGDQGRLQQATRWIQEAEMQLFTRLSEPSLSDIEALMLTTLDHIMARRFSKMLISACLAARLAYMMRLNYEDGRHGFLMQERRRRLMWAIFTLDTLYSSGRAEFTGCSKETIHLQLPCNERSFTLDIPVMTEPLSPPEISTTSDLGLMAYNIRVLDIRDRIQRLSHTITHRRKPLPECIEQLKGLADELDNLRRLLPQHYHFDKKNLFLRAYTPQRTSFVMFHAWWHQCQCDMYRFTIPGFREGLPFEDLQSLSPEFVAYCRDRCLEHALAVSDIMATVTEMGKDIFITDPSLAMCAFHSARVISRLGSPEFSRLPRAVLLAKLQACSDILETPSEVYPTTKLLRGGISDLIHDAERDSGDSSPMRSDWDLEKPHENIGEAASVPDSTGRGSREVYSKYSVTDEIRKLKFQQDGEDDVQPYLDNSRETRDQHDMAHTHAFGMPDISKPDGAQSYMAMPQDMTGNSLGFPPAGFGGNTAAYDVSMTLGFEPSYDECQPDLFLDSFMPLQTDWNMADPGCF</sequence>
<evidence type="ECO:0000313" key="8">
    <source>
        <dbReference type="EMBL" id="KAK1843072.1"/>
    </source>
</evidence>